<dbReference type="AlphaFoldDB" id="A0A345YBW4"/>
<dbReference type="PANTHER" id="PTHR43767">
    <property type="entry name" value="LONG-CHAIN-FATTY-ACID--COA LIGASE"/>
    <property type="match status" value="1"/>
</dbReference>
<feature type="domain" description="AMP-binding enzyme C-terminal" evidence="2">
    <location>
        <begin position="470"/>
        <end position="545"/>
    </location>
</feature>
<dbReference type="InterPro" id="IPR020845">
    <property type="entry name" value="AMP-binding_CS"/>
</dbReference>
<dbReference type="Pfam" id="PF00501">
    <property type="entry name" value="AMP-binding"/>
    <property type="match status" value="1"/>
</dbReference>
<reference evidence="4" key="1">
    <citation type="submission" date="2018-07" db="EMBL/GenBank/DDBJ databases">
        <title>Genome sequence of Erythrobacter strain YH-07, an antagonistic bacterium isolated from Yellow Sea.</title>
        <authorList>
            <person name="Tang T."/>
            <person name="Liu Q."/>
            <person name="Sun X."/>
        </authorList>
    </citation>
    <scope>NUCLEOTIDE SEQUENCE [LARGE SCALE GENOMIC DNA]</scope>
    <source>
        <strain evidence="4">YH-07</strain>
    </source>
</reference>
<organism evidence="3 4">
    <name type="scientific">Erythrobacter aureus</name>
    <dbReference type="NCBI Taxonomy" id="2182384"/>
    <lineage>
        <taxon>Bacteria</taxon>
        <taxon>Pseudomonadati</taxon>
        <taxon>Pseudomonadota</taxon>
        <taxon>Alphaproteobacteria</taxon>
        <taxon>Sphingomonadales</taxon>
        <taxon>Erythrobacteraceae</taxon>
        <taxon>Erythrobacter/Porphyrobacter group</taxon>
        <taxon>Erythrobacter</taxon>
    </lineage>
</organism>
<dbReference type="CDD" id="cd05936">
    <property type="entry name" value="FC-FACS_FadD_like"/>
    <property type="match status" value="1"/>
</dbReference>
<proteinExistence type="predicted"/>
<gene>
    <name evidence="3" type="ORF">DVR09_02900</name>
</gene>
<evidence type="ECO:0000313" key="4">
    <source>
        <dbReference type="Proteomes" id="UP000254508"/>
    </source>
</evidence>
<dbReference type="Proteomes" id="UP000254508">
    <property type="component" value="Chromosome"/>
</dbReference>
<accession>A0A345YBW4</accession>
<evidence type="ECO:0000313" key="3">
    <source>
        <dbReference type="EMBL" id="AXK41416.1"/>
    </source>
</evidence>
<dbReference type="Gene3D" id="3.40.50.12780">
    <property type="entry name" value="N-terminal domain of ligase-like"/>
    <property type="match status" value="1"/>
</dbReference>
<dbReference type="PROSITE" id="PS00455">
    <property type="entry name" value="AMP_BINDING"/>
    <property type="match status" value="1"/>
</dbReference>
<name>A0A345YBW4_9SPHN</name>
<dbReference type="OrthoDB" id="7415522at2"/>
<evidence type="ECO:0000259" key="1">
    <source>
        <dbReference type="Pfam" id="PF00501"/>
    </source>
</evidence>
<dbReference type="EMBL" id="CP031357">
    <property type="protein sequence ID" value="AXK41416.1"/>
    <property type="molecule type" value="Genomic_DNA"/>
</dbReference>
<dbReference type="Gene3D" id="3.30.300.30">
    <property type="match status" value="1"/>
</dbReference>
<dbReference type="KEGG" id="err:DVR09_02900"/>
<dbReference type="RefSeq" id="WP_115415604.1">
    <property type="nucleotide sequence ID" value="NZ_CP031357.1"/>
</dbReference>
<dbReference type="InterPro" id="IPR025110">
    <property type="entry name" value="AMP-bd_C"/>
</dbReference>
<dbReference type="SUPFAM" id="SSF56801">
    <property type="entry name" value="Acetyl-CoA synthetase-like"/>
    <property type="match status" value="1"/>
</dbReference>
<sequence length="557" mass="60619">MDVSKLPNYHPVAWDTRFEPIALPDMFARTAQASPSAPLLHFLGRTYSYSELYRDARAFAHALKARGIAEGDRVGLFLPNVPSYVVGYYGAMMAGAVVVNFSPLYAVEELEEQVADSGTRLLVTVDVPELYATAEEVLRGSELETLVVSSLSQMLPRLKGIALRLFARSKVAKVDYRADILRWNDLLKQGERSGGQLPTVDPQSLALLQYTGGTTGTPKGAMLTHANLSINAQQTAGLNPFGDPANEVFMGALPFFHVFANTALLNHAVVTGASIAMVPRFETKQVLQTIEKYGATGFPGVPTMFQALLDHPDLAKTDLSSLRICISGGAPLPGPLREKFEAATGVRLVEGYGLTESAGVVSANPYEGTRKPGTIGQVLMQTEVLLLDKEDPAIVVADGEPGELALHGPQVMQGYWNRPEAAQEVFIEHRGKTWLRTGDVATMDEDGFLQIVDRIKDMIAVGGFKVFPSQVEDVLVEHEAIKEALVIGRPDAYRGEAPVAYVTLETEGQATAEELRGWLNARIGKHERVDEVVIRTDLPKTMIGKLDRKALRAEVLD</sequence>
<keyword evidence="3" id="KW-0436">Ligase</keyword>
<dbReference type="InterPro" id="IPR050237">
    <property type="entry name" value="ATP-dep_AMP-bd_enzyme"/>
</dbReference>
<dbReference type="InterPro" id="IPR042099">
    <property type="entry name" value="ANL_N_sf"/>
</dbReference>
<dbReference type="PANTHER" id="PTHR43767:SF1">
    <property type="entry name" value="NONRIBOSOMAL PEPTIDE SYNTHASE PES1 (EUROFUNG)-RELATED"/>
    <property type="match status" value="1"/>
</dbReference>
<dbReference type="InterPro" id="IPR000873">
    <property type="entry name" value="AMP-dep_synth/lig_dom"/>
</dbReference>
<keyword evidence="4" id="KW-1185">Reference proteome</keyword>
<protein>
    <submittedName>
        <fullName evidence="3">Long-chain fatty acid--CoA ligase</fullName>
    </submittedName>
</protein>
<dbReference type="GO" id="GO:0016878">
    <property type="term" value="F:acid-thiol ligase activity"/>
    <property type="evidence" value="ECO:0007669"/>
    <property type="project" value="UniProtKB-ARBA"/>
</dbReference>
<dbReference type="Pfam" id="PF13193">
    <property type="entry name" value="AMP-binding_C"/>
    <property type="match status" value="1"/>
</dbReference>
<feature type="domain" description="AMP-dependent synthetase/ligase" evidence="1">
    <location>
        <begin position="27"/>
        <end position="416"/>
    </location>
</feature>
<evidence type="ECO:0000259" key="2">
    <source>
        <dbReference type="Pfam" id="PF13193"/>
    </source>
</evidence>
<dbReference type="InterPro" id="IPR045851">
    <property type="entry name" value="AMP-bd_C_sf"/>
</dbReference>